<name>A0A2N9L471_9BACT</name>
<evidence type="ECO:0000313" key="2">
    <source>
        <dbReference type="Proteomes" id="UP000239735"/>
    </source>
</evidence>
<organism evidence="1 2">
    <name type="scientific">Candidatus Sulfuritelmatomonas gaucii</name>
    <dbReference type="NCBI Taxonomy" id="2043161"/>
    <lineage>
        <taxon>Bacteria</taxon>
        <taxon>Pseudomonadati</taxon>
        <taxon>Acidobacteriota</taxon>
        <taxon>Terriglobia</taxon>
        <taxon>Terriglobales</taxon>
        <taxon>Acidobacteriaceae</taxon>
        <taxon>Candidatus Sulfuritelmatomonas</taxon>
    </lineage>
</organism>
<evidence type="ECO:0000313" key="1">
    <source>
        <dbReference type="EMBL" id="SPE18106.1"/>
    </source>
</evidence>
<reference evidence="2" key="1">
    <citation type="submission" date="2018-02" db="EMBL/GenBank/DDBJ databases">
        <authorList>
            <person name="Hausmann B."/>
        </authorList>
    </citation>
    <scope>NUCLEOTIDE SEQUENCE [LARGE SCALE GENOMIC DNA]</scope>
    <source>
        <strain evidence="2">Peat soil MAG SbA5</strain>
    </source>
</reference>
<dbReference type="Proteomes" id="UP000239735">
    <property type="component" value="Unassembled WGS sequence"/>
</dbReference>
<gene>
    <name evidence="1" type="ORF">SBA5_1310002</name>
</gene>
<dbReference type="EMBL" id="OKRB01000037">
    <property type="protein sequence ID" value="SPE18106.1"/>
    <property type="molecule type" value="Genomic_DNA"/>
</dbReference>
<accession>A0A2N9L471</accession>
<protein>
    <submittedName>
        <fullName evidence="1">Uncharacterized protein</fullName>
    </submittedName>
</protein>
<sequence length="81" mass="9542">MSSPRLAHLRTQRMMLNLRNEASRVFVSYVGSMTYGTRLEYFGNGELYFKHLRSSLRTNLEWMQDGPAHPRAWADRTAFCR</sequence>
<proteinExistence type="predicted"/>
<dbReference type="AlphaFoldDB" id="A0A2N9L471"/>